<dbReference type="EMBL" id="CP014143">
    <property type="protein sequence ID" value="AOS96520.1"/>
    <property type="molecule type" value="Genomic_DNA"/>
</dbReference>
<dbReference type="Pfam" id="PF08281">
    <property type="entry name" value="Sigma70_r4_2"/>
    <property type="match status" value="1"/>
</dbReference>
<dbReference type="GO" id="GO:0006352">
    <property type="term" value="P:DNA-templated transcription initiation"/>
    <property type="evidence" value="ECO:0007669"/>
    <property type="project" value="InterPro"/>
</dbReference>
<dbReference type="Gene3D" id="1.10.10.10">
    <property type="entry name" value="Winged helix-like DNA-binding domain superfamily/Winged helix DNA-binding domain"/>
    <property type="match status" value="1"/>
</dbReference>
<evidence type="ECO:0000256" key="3">
    <source>
        <dbReference type="ARBA" id="ARBA00023082"/>
    </source>
</evidence>
<name>A0A1C9W5V6_9GAMM</name>
<dbReference type="OrthoDB" id="6689546at2"/>
<dbReference type="PANTHER" id="PTHR43133:SF63">
    <property type="entry name" value="RNA POLYMERASE SIGMA FACTOR FECI-RELATED"/>
    <property type="match status" value="1"/>
</dbReference>
<keyword evidence="2" id="KW-0805">Transcription regulation</keyword>
<dbReference type="STRING" id="1769779.AUP74_01055"/>
<dbReference type="InterPro" id="IPR036388">
    <property type="entry name" value="WH-like_DNA-bd_sf"/>
</dbReference>
<organism evidence="8 9">
    <name type="scientific">Microbulbifer aggregans</name>
    <dbReference type="NCBI Taxonomy" id="1769779"/>
    <lineage>
        <taxon>Bacteria</taxon>
        <taxon>Pseudomonadati</taxon>
        <taxon>Pseudomonadota</taxon>
        <taxon>Gammaproteobacteria</taxon>
        <taxon>Cellvibrionales</taxon>
        <taxon>Microbulbiferaceae</taxon>
        <taxon>Microbulbifer</taxon>
    </lineage>
</organism>
<dbReference type="KEGG" id="micc:AUP74_01055"/>
<evidence type="ECO:0000259" key="6">
    <source>
        <dbReference type="Pfam" id="PF04542"/>
    </source>
</evidence>
<feature type="domain" description="RNA polymerase sigma factor 70 region 4 type 2" evidence="7">
    <location>
        <begin position="130"/>
        <end position="181"/>
    </location>
</feature>
<evidence type="ECO:0000256" key="4">
    <source>
        <dbReference type="ARBA" id="ARBA00023163"/>
    </source>
</evidence>
<dbReference type="InterPro" id="IPR039425">
    <property type="entry name" value="RNA_pol_sigma-70-like"/>
</dbReference>
<reference evidence="9" key="1">
    <citation type="submission" date="2016-01" db="EMBL/GenBank/DDBJ databases">
        <title>Complete genome sequence of Microbulbifer sp. CCB-MM1, a halophile isolated from Matang Mangrove Forest, Perak.</title>
        <authorList>
            <person name="Moh T.H."/>
            <person name="Dinesh B."/>
            <person name="Lau N.-S."/>
            <person name="Go F."/>
            <person name="Alexander Chong S.-C."/>
        </authorList>
    </citation>
    <scope>NUCLEOTIDE SEQUENCE [LARGE SCALE GENOMIC DNA]</scope>
    <source>
        <strain evidence="9">CCB-MM1</strain>
    </source>
</reference>
<accession>A0A1C9W5V6</accession>
<keyword evidence="4" id="KW-0804">Transcription</keyword>
<dbReference type="InterPro" id="IPR014284">
    <property type="entry name" value="RNA_pol_sigma-70_dom"/>
</dbReference>
<evidence type="ECO:0000256" key="5">
    <source>
        <dbReference type="SAM" id="MobiDB-lite"/>
    </source>
</evidence>
<dbReference type="InterPro" id="IPR013324">
    <property type="entry name" value="RNA_pol_sigma_r3/r4-like"/>
</dbReference>
<evidence type="ECO:0000313" key="9">
    <source>
        <dbReference type="Proteomes" id="UP000095672"/>
    </source>
</evidence>
<dbReference type="SUPFAM" id="SSF88946">
    <property type="entry name" value="Sigma2 domain of RNA polymerase sigma factors"/>
    <property type="match status" value="1"/>
</dbReference>
<dbReference type="Proteomes" id="UP000095672">
    <property type="component" value="Chromosome"/>
</dbReference>
<dbReference type="InterPro" id="IPR013325">
    <property type="entry name" value="RNA_pol_sigma_r2"/>
</dbReference>
<dbReference type="RefSeq" id="WP_069946646.1">
    <property type="nucleotide sequence ID" value="NZ_CP014143.1"/>
</dbReference>
<dbReference type="GO" id="GO:0003677">
    <property type="term" value="F:DNA binding"/>
    <property type="evidence" value="ECO:0007669"/>
    <property type="project" value="InterPro"/>
</dbReference>
<dbReference type="SUPFAM" id="SSF88659">
    <property type="entry name" value="Sigma3 and sigma4 domains of RNA polymerase sigma factors"/>
    <property type="match status" value="1"/>
</dbReference>
<protein>
    <submittedName>
        <fullName evidence="8">ECF RNA polymerase sigma factor SigW</fullName>
    </submittedName>
</protein>
<dbReference type="PANTHER" id="PTHR43133">
    <property type="entry name" value="RNA POLYMERASE ECF-TYPE SIGMA FACTO"/>
    <property type="match status" value="1"/>
</dbReference>
<dbReference type="Gene3D" id="1.10.1740.10">
    <property type="match status" value="1"/>
</dbReference>
<feature type="region of interest" description="Disordered" evidence="5">
    <location>
        <begin position="190"/>
        <end position="209"/>
    </location>
</feature>
<dbReference type="Pfam" id="PF04542">
    <property type="entry name" value="Sigma70_r2"/>
    <property type="match status" value="1"/>
</dbReference>
<evidence type="ECO:0000256" key="1">
    <source>
        <dbReference type="ARBA" id="ARBA00010641"/>
    </source>
</evidence>
<comment type="similarity">
    <text evidence="1">Belongs to the sigma-70 factor family. ECF subfamily.</text>
</comment>
<gene>
    <name evidence="8" type="primary">sigW</name>
    <name evidence="8" type="ORF">AUP74_01055</name>
</gene>
<dbReference type="NCBIfam" id="TIGR02937">
    <property type="entry name" value="sigma70-ECF"/>
    <property type="match status" value="1"/>
</dbReference>
<evidence type="ECO:0000256" key="2">
    <source>
        <dbReference type="ARBA" id="ARBA00023015"/>
    </source>
</evidence>
<dbReference type="PATRIC" id="fig|1769779.3.peg.1077"/>
<dbReference type="InterPro" id="IPR013249">
    <property type="entry name" value="RNA_pol_sigma70_r4_t2"/>
</dbReference>
<evidence type="ECO:0000313" key="8">
    <source>
        <dbReference type="EMBL" id="AOS96520.1"/>
    </source>
</evidence>
<dbReference type="CDD" id="cd06171">
    <property type="entry name" value="Sigma70_r4"/>
    <property type="match status" value="1"/>
</dbReference>
<keyword evidence="9" id="KW-1185">Reference proteome</keyword>
<keyword evidence="3" id="KW-0731">Sigma factor</keyword>
<dbReference type="GO" id="GO:0016987">
    <property type="term" value="F:sigma factor activity"/>
    <property type="evidence" value="ECO:0007669"/>
    <property type="project" value="UniProtKB-KW"/>
</dbReference>
<proteinExistence type="inferred from homology"/>
<sequence length="209" mass="23838">MSNSIFSKLNFSFFTSGFIRKEPDPEHRLNALYEKTREQLLASLCRMLEPAQAEEVLQEAYLKLFLALKEDKAIEPRPFLFRVARNLAISHLRHQKVVEQHGMTASITLQHTTQPDTIERQVSREEEQGALVDAINALPPKCRQVFVMRKIDGHSHEEIARILNISTKTVENHLARGMRLCREHLVASRNAPAPEIQPQTTEEPKLAAG</sequence>
<dbReference type="InterPro" id="IPR007627">
    <property type="entry name" value="RNA_pol_sigma70_r2"/>
</dbReference>
<evidence type="ECO:0000259" key="7">
    <source>
        <dbReference type="Pfam" id="PF08281"/>
    </source>
</evidence>
<dbReference type="AlphaFoldDB" id="A0A1C9W5V6"/>
<feature type="domain" description="RNA polymerase sigma-70 region 2" evidence="6">
    <location>
        <begin position="32"/>
        <end position="96"/>
    </location>
</feature>